<dbReference type="PRINTS" id="PR00213">
    <property type="entry name" value="MYELINP0"/>
</dbReference>
<name>A0AA88MGK9_CHASR</name>
<feature type="transmembrane region" description="Helical" evidence="12">
    <location>
        <begin position="466"/>
        <end position="488"/>
    </location>
</feature>
<accession>A0AA88MGK9</accession>
<evidence type="ECO:0000256" key="5">
    <source>
        <dbReference type="ARBA" id="ARBA00022737"/>
    </source>
</evidence>
<keyword evidence="4 13" id="KW-0732">Signal</keyword>
<keyword evidence="9" id="KW-0325">Glycoprotein</keyword>
<organism evidence="15 16">
    <name type="scientific">Channa striata</name>
    <name type="common">Snakehead murrel</name>
    <name type="synonym">Ophicephalus striatus</name>
    <dbReference type="NCBI Taxonomy" id="64152"/>
    <lineage>
        <taxon>Eukaryota</taxon>
        <taxon>Metazoa</taxon>
        <taxon>Chordata</taxon>
        <taxon>Craniata</taxon>
        <taxon>Vertebrata</taxon>
        <taxon>Euteleostomi</taxon>
        <taxon>Actinopterygii</taxon>
        <taxon>Neopterygii</taxon>
        <taxon>Teleostei</taxon>
        <taxon>Neoteleostei</taxon>
        <taxon>Acanthomorphata</taxon>
        <taxon>Anabantaria</taxon>
        <taxon>Anabantiformes</taxon>
        <taxon>Channoidei</taxon>
        <taxon>Channidae</taxon>
        <taxon>Channa</taxon>
    </lineage>
</organism>
<keyword evidence="10" id="KW-0393">Immunoglobulin domain</keyword>
<keyword evidence="7 12" id="KW-0472">Membrane</keyword>
<evidence type="ECO:0000259" key="14">
    <source>
        <dbReference type="PROSITE" id="PS50835"/>
    </source>
</evidence>
<dbReference type="Gene3D" id="2.60.40.10">
    <property type="entry name" value="Immunoglobulins"/>
    <property type="match status" value="1"/>
</dbReference>
<dbReference type="InterPro" id="IPR007110">
    <property type="entry name" value="Ig-like_dom"/>
</dbReference>
<comment type="subcellular location">
    <subcellularLocation>
        <location evidence="1">Membrane</location>
        <topology evidence="1">Single-pass type I membrane protein</topology>
    </subcellularLocation>
</comment>
<gene>
    <name evidence="15" type="ORF">Q5P01_014816</name>
</gene>
<dbReference type="PROSITE" id="PS51450">
    <property type="entry name" value="LRR"/>
    <property type="match status" value="7"/>
</dbReference>
<dbReference type="InterPro" id="IPR032675">
    <property type="entry name" value="LRR_dom_sf"/>
</dbReference>
<feature type="compositionally biased region" description="Polar residues" evidence="11">
    <location>
        <begin position="413"/>
        <end position="425"/>
    </location>
</feature>
<evidence type="ECO:0000256" key="1">
    <source>
        <dbReference type="ARBA" id="ARBA00004479"/>
    </source>
</evidence>
<evidence type="ECO:0000313" key="16">
    <source>
        <dbReference type="Proteomes" id="UP001187415"/>
    </source>
</evidence>
<protein>
    <recommendedName>
        <fullName evidence="14">Ig-like domain-containing protein</fullName>
    </recommendedName>
</protein>
<feature type="compositionally biased region" description="Low complexity" evidence="11">
    <location>
        <begin position="434"/>
        <end position="444"/>
    </location>
</feature>
<keyword evidence="8" id="KW-1015">Disulfide bond</keyword>
<dbReference type="AlphaFoldDB" id="A0AA88MGK9"/>
<dbReference type="Pfam" id="PF07686">
    <property type="entry name" value="V-set"/>
    <property type="match status" value="1"/>
</dbReference>
<evidence type="ECO:0000256" key="2">
    <source>
        <dbReference type="ARBA" id="ARBA00022614"/>
    </source>
</evidence>
<reference evidence="15" key="1">
    <citation type="submission" date="2023-07" db="EMBL/GenBank/DDBJ databases">
        <title>Chromosome-level Genome Assembly of Striped Snakehead (Channa striata).</title>
        <authorList>
            <person name="Liu H."/>
        </authorList>
    </citation>
    <scope>NUCLEOTIDE SEQUENCE</scope>
    <source>
        <strain evidence="15">Gz</strain>
        <tissue evidence="15">Muscle</tissue>
    </source>
</reference>
<evidence type="ECO:0000256" key="6">
    <source>
        <dbReference type="ARBA" id="ARBA00022989"/>
    </source>
</evidence>
<dbReference type="FunFam" id="3.80.10.10:FF:000770">
    <property type="entry name" value="Uncharacterized protein"/>
    <property type="match status" value="1"/>
</dbReference>
<dbReference type="SUPFAM" id="SSF52058">
    <property type="entry name" value="L domain-like"/>
    <property type="match status" value="1"/>
</dbReference>
<dbReference type="PROSITE" id="PS50835">
    <property type="entry name" value="IG_LIKE"/>
    <property type="match status" value="1"/>
</dbReference>
<feature type="domain" description="Ig-like" evidence="14">
    <location>
        <begin position="598"/>
        <end position="714"/>
    </location>
</feature>
<keyword evidence="3 12" id="KW-0812">Transmembrane</keyword>
<dbReference type="InterPro" id="IPR001611">
    <property type="entry name" value="Leu-rich_rpt"/>
</dbReference>
<proteinExistence type="predicted"/>
<dbReference type="Gene3D" id="3.80.10.10">
    <property type="entry name" value="Ribonuclease Inhibitor"/>
    <property type="match status" value="1"/>
</dbReference>
<evidence type="ECO:0000256" key="9">
    <source>
        <dbReference type="ARBA" id="ARBA00023180"/>
    </source>
</evidence>
<dbReference type="InterPro" id="IPR036179">
    <property type="entry name" value="Ig-like_dom_sf"/>
</dbReference>
<dbReference type="InterPro" id="IPR000920">
    <property type="entry name" value="Myelin_P0-rel"/>
</dbReference>
<feature type="signal peptide" evidence="13">
    <location>
        <begin position="1"/>
        <end position="43"/>
    </location>
</feature>
<evidence type="ECO:0000256" key="11">
    <source>
        <dbReference type="SAM" id="MobiDB-lite"/>
    </source>
</evidence>
<sequence length="750" mass="84108">MCSLSISFRGFLLPSVTMGSVMLDWRLSCLLLQAAVLLLLSKGERTCPASCRCDGKIVYCESRIFQDVPENITRGCQGLSLRYNNLLVLLPYQFAHLNQLIWLYLDHNSINAIDPLAFHGVKRLKELILSSNKITHLHNNTFSAIPNLRNLDLSYNQLQSLQPGHFYGLRKLQNLHLRSNGLKQILVRSFVECRSLEFLDLGYNHLRSLTRTTFLGLYKLKELHLEHNQFSRINFFIFPRLTNLQALYLQWNRIRSISQGVPWTWHKLQKLDLSGNDIQILDPAVFQCMPNLQMLNLESNKLSSVPVEAVAAWSSLTTISLAGNSWDCSPSICPLMGWLKTIRDSKDISMICSSPKSVQGERVMDIVRNHSTCVDTSHAVASTTVIILTSAQVVNITTQATPSAVTDLARTGSPAQRLTPTTVHPSVTGRKTTESITTSSTSPTSPEPPTSFIPELQFEHMAFHKIIAGSVALFLSVSLILLVIYVSWRRYPNTMRQLQQHSVNHKRRKKGRKQEQDLNTQLQEYYLSYHSNSETMDSLVNESRPCTCTISGSIECESWKDIVFFGLVLLIRVIMESVRLKVFMLLLATVLLKTGVTEAMQITSSGPQTVQKPQGETVNLGCTYTPAPQDTGDLDIEWAALSPDMTQKDTLLLSYTGGQTHYYGNGALSKRLKFTGDPTQGDASIAISNVNAKDTATYQCKVKKAPGVDMRKVTLLVMVPPSVPKCWVEGRRRKVGRSPYVVNPMRDPFL</sequence>
<dbReference type="SMART" id="SM00369">
    <property type="entry name" value="LRR_TYP"/>
    <property type="match status" value="9"/>
</dbReference>
<dbReference type="PANTHER" id="PTHR45712">
    <property type="entry name" value="AGAP008170-PA"/>
    <property type="match status" value="1"/>
</dbReference>
<dbReference type="PANTHER" id="PTHR45712:SF22">
    <property type="entry name" value="INSULIN-LIKE GROWTH FACTOR-BINDING PROTEIN COMPLEX ACID LABILE SUBUNIT"/>
    <property type="match status" value="1"/>
</dbReference>
<feature type="region of interest" description="Disordered" evidence="11">
    <location>
        <begin position="410"/>
        <end position="452"/>
    </location>
</feature>
<dbReference type="Proteomes" id="UP001187415">
    <property type="component" value="Unassembled WGS sequence"/>
</dbReference>
<dbReference type="SMART" id="SM00365">
    <property type="entry name" value="LRR_SD22"/>
    <property type="match status" value="5"/>
</dbReference>
<dbReference type="EMBL" id="JAUPFM010000011">
    <property type="protein sequence ID" value="KAK2837604.1"/>
    <property type="molecule type" value="Genomic_DNA"/>
</dbReference>
<evidence type="ECO:0000256" key="8">
    <source>
        <dbReference type="ARBA" id="ARBA00023157"/>
    </source>
</evidence>
<evidence type="ECO:0000313" key="15">
    <source>
        <dbReference type="EMBL" id="KAK2837604.1"/>
    </source>
</evidence>
<evidence type="ECO:0000256" key="7">
    <source>
        <dbReference type="ARBA" id="ARBA00023136"/>
    </source>
</evidence>
<keyword evidence="5" id="KW-0677">Repeat</keyword>
<evidence type="ECO:0000256" key="10">
    <source>
        <dbReference type="ARBA" id="ARBA00023319"/>
    </source>
</evidence>
<evidence type="ECO:0000256" key="4">
    <source>
        <dbReference type="ARBA" id="ARBA00022729"/>
    </source>
</evidence>
<keyword evidence="2" id="KW-0433">Leucine-rich repeat</keyword>
<dbReference type="InterPro" id="IPR013106">
    <property type="entry name" value="Ig_V-set"/>
</dbReference>
<comment type="caution">
    <text evidence="15">The sequence shown here is derived from an EMBL/GenBank/DDBJ whole genome shotgun (WGS) entry which is preliminary data.</text>
</comment>
<dbReference type="SUPFAM" id="SSF48726">
    <property type="entry name" value="Immunoglobulin"/>
    <property type="match status" value="1"/>
</dbReference>
<dbReference type="InterPro" id="IPR013783">
    <property type="entry name" value="Ig-like_fold"/>
</dbReference>
<dbReference type="PRINTS" id="PR00019">
    <property type="entry name" value="LEURICHRPT"/>
</dbReference>
<dbReference type="InterPro" id="IPR003591">
    <property type="entry name" value="Leu-rich_rpt_typical-subtyp"/>
</dbReference>
<evidence type="ECO:0000256" key="3">
    <source>
        <dbReference type="ARBA" id="ARBA00022692"/>
    </source>
</evidence>
<feature type="chain" id="PRO_5041658002" description="Ig-like domain-containing protein" evidence="13">
    <location>
        <begin position="44"/>
        <end position="750"/>
    </location>
</feature>
<evidence type="ECO:0000256" key="12">
    <source>
        <dbReference type="SAM" id="Phobius"/>
    </source>
</evidence>
<dbReference type="SMART" id="SM00409">
    <property type="entry name" value="IG"/>
    <property type="match status" value="1"/>
</dbReference>
<dbReference type="SMART" id="SM00406">
    <property type="entry name" value="IGv"/>
    <property type="match status" value="1"/>
</dbReference>
<evidence type="ECO:0000256" key="13">
    <source>
        <dbReference type="SAM" id="SignalP"/>
    </source>
</evidence>
<dbReference type="InterPro" id="IPR050333">
    <property type="entry name" value="SLRP"/>
</dbReference>
<dbReference type="GO" id="GO:0016020">
    <property type="term" value="C:membrane"/>
    <property type="evidence" value="ECO:0007669"/>
    <property type="project" value="UniProtKB-SubCell"/>
</dbReference>
<keyword evidence="6 12" id="KW-1133">Transmembrane helix</keyword>
<dbReference type="InterPro" id="IPR003599">
    <property type="entry name" value="Ig_sub"/>
</dbReference>
<keyword evidence="16" id="KW-1185">Reference proteome</keyword>
<dbReference type="Pfam" id="PF13855">
    <property type="entry name" value="LRR_8"/>
    <property type="match status" value="2"/>
</dbReference>